<dbReference type="AlphaFoldDB" id="A0AAU8AIF8"/>
<comment type="pathway">
    <text evidence="5">Amino-acid degradation; L-proline degradation into L-glutamate; L-glutamate from L-proline: step 1/2.</text>
</comment>
<dbReference type="PROSITE" id="PS00070">
    <property type="entry name" value="ALDEHYDE_DEHYDR_CYS"/>
    <property type="match status" value="1"/>
</dbReference>
<dbReference type="InterPro" id="IPR002872">
    <property type="entry name" value="Proline_DH_dom"/>
</dbReference>
<keyword evidence="5" id="KW-0238">DNA-binding</keyword>
<evidence type="ECO:0000256" key="1">
    <source>
        <dbReference type="ARBA" id="ARBA00004786"/>
    </source>
</evidence>
<keyword evidence="5" id="KW-0642">Proline metabolism</keyword>
<dbReference type="InterPro" id="IPR025703">
    <property type="entry name" value="Bifunct_PutA"/>
</dbReference>
<comment type="function">
    <text evidence="5">Oxidizes proline to glutamate for use as a carbon and nitrogen source.</text>
</comment>
<name>A0AAU8AIF8_9RHOB</name>
<dbReference type="Gene3D" id="3.20.20.220">
    <property type="match status" value="1"/>
</dbReference>
<dbReference type="SUPFAM" id="SSF51730">
    <property type="entry name" value="FAD-linked oxidoreductase"/>
    <property type="match status" value="1"/>
</dbReference>
<evidence type="ECO:0000259" key="9">
    <source>
        <dbReference type="Pfam" id="PF14850"/>
    </source>
</evidence>
<comment type="similarity">
    <text evidence="5">In the C-terminal section; belongs to the aldehyde dehydrogenase family.</text>
</comment>
<dbReference type="InterPro" id="IPR005933">
    <property type="entry name" value="PutA_C"/>
</dbReference>
<accession>A0AAU8AIF8</accession>
<dbReference type="PIRSF" id="PIRSF000197">
    <property type="entry name" value="Bifunct_PutA"/>
    <property type="match status" value="1"/>
</dbReference>
<dbReference type="GO" id="GO:0009898">
    <property type="term" value="C:cytoplasmic side of plasma membrane"/>
    <property type="evidence" value="ECO:0007669"/>
    <property type="project" value="TreeGrafter"/>
</dbReference>
<dbReference type="GO" id="GO:0003700">
    <property type="term" value="F:DNA-binding transcription factor activity"/>
    <property type="evidence" value="ECO:0007669"/>
    <property type="project" value="InterPro"/>
</dbReference>
<dbReference type="InterPro" id="IPR015590">
    <property type="entry name" value="Aldehyde_DH_dom"/>
</dbReference>
<evidence type="ECO:0000256" key="2">
    <source>
        <dbReference type="ARBA" id="ARBA00023002"/>
    </source>
</evidence>
<dbReference type="EMBL" id="CP123384">
    <property type="protein sequence ID" value="XCC94285.1"/>
    <property type="molecule type" value="Genomic_DNA"/>
</dbReference>
<evidence type="ECO:0000259" key="7">
    <source>
        <dbReference type="Pfam" id="PF00171"/>
    </source>
</evidence>
<feature type="domain" description="Proline dehydrogenase PutA" evidence="9">
    <location>
        <begin position="62"/>
        <end position="173"/>
    </location>
</feature>
<dbReference type="RefSeq" id="WP_353473103.1">
    <property type="nucleotide sequence ID" value="NZ_CP123384.1"/>
</dbReference>
<dbReference type="InterPro" id="IPR016162">
    <property type="entry name" value="Ald_DH_N"/>
</dbReference>
<evidence type="ECO:0000259" key="8">
    <source>
        <dbReference type="Pfam" id="PF01619"/>
    </source>
</evidence>
<evidence type="ECO:0000256" key="4">
    <source>
        <dbReference type="ARBA" id="ARBA00048142"/>
    </source>
</evidence>
<reference evidence="11" key="1">
    <citation type="submission" date="2023-02" db="EMBL/GenBank/DDBJ databases">
        <title>Description and genomic characterization of Salipiger bruguierae sp. nov., isolated from the sediment of mangrove plant Bruguiera sexangula.</title>
        <authorList>
            <person name="Long M."/>
        </authorList>
    </citation>
    <scope>NUCLEOTIDE SEQUENCE</scope>
    <source>
        <strain evidence="11">H15</strain>
    </source>
</reference>
<dbReference type="Gene3D" id="3.40.605.10">
    <property type="entry name" value="Aldehyde Dehydrogenase, Chain A, domain 1"/>
    <property type="match status" value="1"/>
</dbReference>
<dbReference type="EC" id="1.2.1.88" evidence="5"/>
<keyword evidence="5" id="KW-0285">Flavoprotein</keyword>
<evidence type="ECO:0000313" key="11">
    <source>
        <dbReference type="EMBL" id="XCC94285.1"/>
    </source>
</evidence>
<dbReference type="Pfam" id="PF00171">
    <property type="entry name" value="Aldedh"/>
    <property type="match status" value="1"/>
</dbReference>
<gene>
    <name evidence="11" type="primary">putA</name>
    <name evidence="11" type="ORF">PVT71_03480</name>
</gene>
<evidence type="ECO:0000256" key="5">
    <source>
        <dbReference type="PIRNR" id="PIRNR000197"/>
    </source>
</evidence>
<dbReference type="InterPro" id="IPR041349">
    <property type="entry name" value="PRODH"/>
</dbReference>
<comment type="cofactor">
    <cofactor evidence="5">
        <name>FAD</name>
        <dbReference type="ChEBI" id="CHEBI:57692"/>
    </cofactor>
</comment>
<dbReference type="PANTHER" id="PTHR42862:SF1">
    <property type="entry name" value="DELTA-1-PYRROLINE-5-CARBOXYLATE DEHYDROGENASE 2, ISOFORM A-RELATED"/>
    <property type="match status" value="1"/>
</dbReference>
<dbReference type="InterPro" id="IPR024082">
    <property type="entry name" value="PRODH_PutA_dom_II"/>
</dbReference>
<feature type="domain" description="Proline dehydrogenase" evidence="8">
    <location>
        <begin position="182"/>
        <end position="476"/>
    </location>
</feature>
<dbReference type="SUPFAM" id="SSF81935">
    <property type="entry name" value="N-terminal domain of bifunctional PutA protein"/>
    <property type="match status" value="1"/>
</dbReference>
<dbReference type="GO" id="GO:0003842">
    <property type="term" value="F:L-glutamate gamma-semialdehyde dehydrogenase activity"/>
    <property type="evidence" value="ECO:0007669"/>
    <property type="project" value="UniProtKB-UniRule"/>
</dbReference>
<organism evidence="11">
    <name type="scientific">Alloyangia sp. H15</name>
    <dbReference type="NCBI Taxonomy" id="3029062"/>
    <lineage>
        <taxon>Bacteria</taxon>
        <taxon>Pseudomonadati</taxon>
        <taxon>Pseudomonadota</taxon>
        <taxon>Alphaproteobacteria</taxon>
        <taxon>Rhodobacterales</taxon>
        <taxon>Roseobacteraceae</taxon>
        <taxon>Alloyangia</taxon>
    </lineage>
</organism>
<keyword evidence="5" id="KW-0678">Repressor</keyword>
<comment type="catalytic activity">
    <reaction evidence="4 5">
        <text>L-glutamate 5-semialdehyde + NAD(+) + H2O = L-glutamate + NADH + 2 H(+)</text>
        <dbReference type="Rhea" id="RHEA:30235"/>
        <dbReference type="ChEBI" id="CHEBI:15377"/>
        <dbReference type="ChEBI" id="CHEBI:15378"/>
        <dbReference type="ChEBI" id="CHEBI:29985"/>
        <dbReference type="ChEBI" id="CHEBI:57540"/>
        <dbReference type="ChEBI" id="CHEBI:57945"/>
        <dbReference type="ChEBI" id="CHEBI:58066"/>
        <dbReference type="EC" id="1.2.1.88"/>
    </reaction>
</comment>
<dbReference type="Pfam" id="PF01619">
    <property type="entry name" value="Pro_dh"/>
    <property type="match status" value="1"/>
</dbReference>
<evidence type="ECO:0000259" key="10">
    <source>
        <dbReference type="Pfam" id="PF18327"/>
    </source>
</evidence>
<keyword evidence="2 5" id="KW-0560">Oxidoreductase</keyword>
<comment type="catalytic activity">
    <reaction evidence="5">
        <text>L-proline + a quinone = (S)-1-pyrroline-5-carboxylate + a quinol + H(+)</text>
        <dbReference type="Rhea" id="RHEA:23784"/>
        <dbReference type="ChEBI" id="CHEBI:15378"/>
        <dbReference type="ChEBI" id="CHEBI:17388"/>
        <dbReference type="ChEBI" id="CHEBI:24646"/>
        <dbReference type="ChEBI" id="CHEBI:60039"/>
        <dbReference type="ChEBI" id="CHEBI:132124"/>
        <dbReference type="EC" id="1.5.5.2"/>
    </reaction>
</comment>
<dbReference type="Gene3D" id="1.20.5.460">
    <property type="entry name" value="Single helix bin"/>
    <property type="match status" value="1"/>
</dbReference>
<evidence type="ECO:0000256" key="3">
    <source>
        <dbReference type="ARBA" id="ARBA00023027"/>
    </source>
</evidence>
<keyword evidence="5" id="KW-0804">Transcription</keyword>
<dbReference type="EC" id="1.5.5.2" evidence="5"/>
<dbReference type="SUPFAM" id="SSF53720">
    <property type="entry name" value="ALDH-like"/>
    <property type="match status" value="1"/>
</dbReference>
<dbReference type="InterPro" id="IPR029041">
    <property type="entry name" value="FAD-linked_oxidoreductase-like"/>
</dbReference>
<dbReference type="InterPro" id="IPR050485">
    <property type="entry name" value="Proline_metab_enzyme"/>
</dbReference>
<dbReference type="Pfam" id="PF18327">
    <property type="entry name" value="PRODH"/>
    <property type="match status" value="1"/>
</dbReference>
<protein>
    <recommendedName>
        <fullName evidence="5">Bifunctional protein PutA</fullName>
    </recommendedName>
    <domain>
        <recommendedName>
            <fullName evidence="5">Proline dehydrogenase</fullName>
            <ecNumber evidence="5">1.5.5.2</ecNumber>
        </recommendedName>
        <alternativeName>
            <fullName evidence="5">Proline oxidase</fullName>
        </alternativeName>
    </domain>
    <domain>
        <recommendedName>
            <fullName evidence="5">Delta-1-pyrroline-5-carboxylate dehydrogenase</fullName>
            <shortName evidence="5">P5C dehydrogenase</shortName>
            <ecNumber evidence="5">1.2.1.88</ecNumber>
        </recommendedName>
        <alternativeName>
            <fullName evidence="5">L-glutamate gamma-semialdehyde dehydrogenase</fullName>
        </alternativeName>
    </domain>
</protein>
<comment type="pathway">
    <text evidence="1 5">Amino-acid degradation; L-proline degradation into L-glutamate; L-glutamate from L-proline: step 2/2.</text>
</comment>
<keyword evidence="3 5" id="KW-0520">NAD</keyword>
<keyword evidence="5" id="KW-0274">FAD</keyword>
<dbReference type="InterPro" id="IPR016163">
    <property type="entry name" value="Ald_DH_C"/>
</dbReference>
<dbReference type="InterPro" id="IPR016160">
    <property type="entry name" value="Ald_DH_CS_CYS"/>
</dbReference>
<feature type="domain" description="Proline utilization A proline dehydrogenase N-terminal" evidence="10">
    <location>
        <begin position="7"/>
        <end position="54"/>
    </location>
</feature>
<feature type="active site" evidence="6">
    <location>
        <position position="762"/>
    </location>
</feature>
<dbReference type="Gene3D" id="3.40.309.10">
    <property type="entry name" value="Aldehyde Dehydrogenase, Chain A, domain 2"/>
    <property type="match status" value="1"/>
</dbReference>
<dbReference type="InterPro" id="IPR016161">
    <property type="entry name" value="Ald_DH/histidinol_DH"/>
</dbReference>
<dbReference type="GO" id="GO:0003677">
    <property type="term" value="F:DNA binding"/>
    <property type="evidence" value="ECO:0007669"/>
    <property type="project" value="UniProtKB-KW"/>
</dbReference>
<dbReference type="NCBIfam" id="TIGR01238">
    <property type="entry name" value="D1pyr5carbox3"/>
    <property type="match status" value="1"/>
</dbReference>
<dbReference type="Pfam" id="PF14850">
    <property type="entry name" value="Pro_dh-DNA_bdg"/>
    <property type="match status" value="1"/>
</dbReference>
<dbReference type="PANTHER" id="PTHR42862">
    <property type="entry name" value="DELTA-1-PYRROLINE-5-CARBOXYLATE DEHYDROGENASE 1, ISOFORM A-RELATED"/>
    <property type="match status" value="1"/>
</dbReference>
<dbReference type="GO" id="GO:0004657">
    <property type="term" value="F:proline dehydrogenase activity"/>
    <property type="evidence" value="ECO:0007669"/>
    <property type="project" value="UniProtKB-UniRule"/>
</dbReference>
<feature type="active site" evidence="6">
    <location>
        <position position="796"/>
    </location>
</feature>
<dbReference type="FunFam" id="3.40.309.10:FF:000005">
    <property type="entry name" value="1-pyrroline-5-carboxylate dehydrogenase 1"/>
    <property type="match status" value="1"/>
</dbReference>
<proteinExistence type="inferred from homology"/>
<sequence>MPYDTLSDLRAEMDAATYADEAGTIARLRALADLSDAERAGINAKGAELVRAIRASAKPGLMEVFLAEYGLSTDEGIALMCLAEALLRVPDAETIDALIEDKIAPSDWGKHMGRSTSPLVNASTWALLLTGKVLDPNQRPGPVGHLRTAIRRLGEPVIRKAVGRAMKEMGAQFVLGETIEGAMKRGAQQEAKGYTYSYDMLGEAARTEPDALRYFKAYADAIRAIGKAAKTEDLRDNPGISVKLSALYARYEEGQHADVMQVLVPRLVELCEMAAKAKIGLNIDAEEADRLAISLDVIEAALAAPTLAGWDGFGVVVQAYGKRASQTLDWLYATAQRLDRKMMVRLVKGAYWDSEIKRAQVMGLSDFPVFTAKHNTDISYIANARKLLGMTDRIYPQFAGHNAHTVAAILEMAGTDRDSFEFQRLHGMGERLHEIVHEQEKTRCRIYAPVGAHRDLLAYLVRRLLENGANSSFVNQIVDESVPPEAVAADPFLAEDSRALARGPELFAPERANSEGFDLTDRPTLERIEEARAPFESHVWQAGPLLACEAPVGATEQVLNPATLELTGKITWASAETVAAAAAAARPWSATPQERAAILNKAADLYEANFGEVFALLSREAGKTQLDAVAELREAVDFLRYYAARTDGAAPQGVFACISPWNFPLAIFTGQLSAALAAGNAVLAKPAEQTPLIAYRAVELLLEAGVPATALQLLPGAGDVGAALTSNPAVKGVAFTGSTETAQIIHRAIAANLEPGTPFIAETGGLNAMIVDSTALPEQAVRAIVESAFQSAGQRCSALRCLYVQEDIAPHFTEMLMGAMDVLKPGNPWLLSTDLGPVIDAEAKAGILAHVETARAEGRLLKQIDVPAEGHFVAPALIRLGSITELEREIFGPVLHVVTFRSDELDAVIDAINSRGYGLTFGLQTRIDDRVQHVTERVHAGNIYVNRNQIGAIVGSQPFGGEGLSGTGPKAGGPLYVDRFRAHPAPQAGSAWGTDEVPARIEQALKTAGCAPQPERKDLPGPTGEANQYMTLAREPVLCMGPGQEAAQAQAEAIRALGGVAVTAHGKVAPDTLTTLEGISAALWWGDATQGSAYRQALARRDGPILTLITGAPDKGHARAERHVCIDTTASGGNAALLGGNM</sequence>
<dbReference type="CDD" id="cd07125">
    <property type="entry name" value="ALDH_PutA-P5CDH"/>
    <property type="match status" value="1"/>
</dbReference>
<dbReference type="InterPro" id="IPR024089">
    <property type="entry name" value="PRODH_PutA_dom_I/II"/>
</dbReference>
<evidence type="ECO:0000256" key="6">
    <source>
        <dbReference type="PIRSR" id="PIRSR000197-1"/>
    </source>
</evidence>
<comment type="similarity">
    <text evidence="5">In the N-terminal section; belongs to the proline dehydrogenase family.</text>
</comment>
<dbReference type="GO" id="GO:0010133">
    <property type="term" value="P:L-proline catabolic process to L-glutamate"/>
    <property type="evidence" value="ECO:0007669"/>
    <property type="project" value="UniProtKB-UniRule"/>
</dbReference>
<feature type="domain" description="Aldehyde dehydrogenase" evidence="7">
    <location>
        <begin position="556"/>
        <end position="978"/>
    </location>
</feature>
<keyword evidence="5" id="KW-0805">Transcription regulation</keyword>
<dbReference type="NCBIfam" id="NF008869">
    <property type="entry name" value="PRK11904.1"/>
    <property type="match status" value="1"/>
</dbReference>